<name>A0A382QZP5_9ZZZZ</name>
<proteinExistence type="predicted"/>
<dbReference type="PANTHER" id="PTHR37563">
    <property type="entry name" value="PHYTANOYL-COA DIOXYGENASE FAMILY PROTEIN (AFU_ORTHOLOGUE AFUA_2G03330)"/>
    <property type="match status" value="1"/>
</dbReference>
<gene>
    <name evidence="1" type="ORF">METZ01_LOCUS343234</name>
</gene>
<dbReference type="InterPro" id="IPR008775">
    <property type="entry name" value="Phytyl_CoA_dOase-like"/>
</dbReference>
<accession>A0A382QZP5</accession>
<dbReference type="Gene3D" id="2.60.120.620">
    <property type="entry name" value="q2cbj1_9rhob like domain"/>
    <property type="match status" value="1"/>
</dbReference>
<organism evidence="1">
    <name type="scientific">marine metagenome</name>
    <dbReference type="NCBI Taxonomy" id="408172"/>
    <lineage>
        <taxon>unclassified sequences</taxon>
        <taxon>metagenomes</taxon>
        <taxon>ecological metagenomes</taxon>
    </lineage>
</organism>
<feature type="non-terminal residue" evidence="1">
    <location>
        <position position="209"/>
    </location>
</feature>
<evidence type="ECO:0000313" key="1">
    <source>
        <dbReference type="EMBL" id="SVC90380.1"/>
    </source>
</evidence>
<dbReference type="SUPFAM" id="SSF51197">
    <property type="entry name" value="Clavaminate synthase-like"/>
    <property type="match status" value="1"/>
</dbReference>
<dbReference type="InterPro" id="IPR051961">
    <property type="entry name" value="Fungal_Metabolite_Diox"/>
</dbReference>
<dbReference type="Pfam" id="PF05721">
    <property type="entry name" value="PhyH"/>
    <property type="match status" value="1"/>
</dbReference>
<sequence>MAASYFEITEQERASGALTNQSLGNIRDSFETKGFAVVGGLVSLQSCEHLSQAIVEDVALIRAREQPTRHEKHTGIGHLQLGLRRYAPYVKPDLVANALIENIVSSLLGAGAWLGFYNGNVNCPGSGYQPLHFDRPYSWKTQEQAIAAGKSWPPPTTTLSCSLALSDITEATGATEIYPGSQLETVVASWKTGERPENHPDLIEQWGPA</sequence>
<evidence type="ECO:0008006" key="2">
    <source>
        <dbReference type="Google" id="ProtNLM"/>
    </source>
</evidence>
<protein>
    <recommendedName>
        <fullName evidence="2">Phytanoyl-CoA dioxygenase</fullName>
    </recommendedName>
</protein>
<reference evidence="1" key="1">
    <citation type="submission" date="2018-05" db="EMBL/GenBank/DDBJ databases">
        <authorList>
            <person name="Lanie J.A."/>
            <person name="Ng W.-L."/>
            <person name="Kazmierczak K.M."/>
            <person name="Andrzejewski T.M."/>
            <person name="Davidsen T.M."/>
            <person name="Wayne K.J."/>
            <person name="Tettelin H."/>
            <person name="Glass J.I."/>
            <person name="Rusch D."/>
            <person name="Podicherti R."/>
            <person name="Tsui H.-C.T."/>
            <person name="Winkler M.E."/>
        </authorList>
    </citation>
    <scope>NUCLEOTIDE SEQUENCE</scope>
</reference>
<dbReference type="AlphaFoldDB" id="A0A382QZP5"/>
<dbReference type="EMBL" id="UINC01117742">
    <property type="protein sequence ID" value="SVC90380.1"/>
    <property type="molecule type" value="Genomic_DNA"/>
</dbReference>
<dbReference type="PANTHER" id="PTHR37563:SF2">
    <property type="entry name" value="PHYTANOYL-COA DIOXYGENASE FAMILY PROTEIN (AFU_ORTHOLOGUE AFUA_2G03330)"/>
    <property type="match status" value="1"/>
</dbReference>